<dbReference type="Pfam" id="PF06472">
    <property type="entry name" value="ABC_membrane_2"/>
    <property type="match status" value="1"/>
</dbReference>
<feature type="transmembrane region" description="Helical" evidence="6">
    <location>
        <begin position="89"/>
        <end position="107"/>
    </location>
</feature>
<dbReference type="InterPro" id="IPR050835">
    <property type="entry name" value="ABC_transporter_sub-D"/>
</dbReference>
<dbReference type="Gene3D" id="1.20.1560.10">
    <property type="entry name" value="ABC transporter type 1, transmembrane domain"/>
    <property type="match status" value="1"/>
</dbReference>
<dbReference type="SUPFAM" id="SSF52540">
    <property type="entry name" value="P-loop containing nucleoside triphosphate hydrolases"/>
    <property type="match status" value="1"/>
</dbReference>
<keyword evidence="8" id="KW-0547">Nucleotide-binding</keyword>
<dbReference type="Gene3D" id="3.40.50.300">
    <property type="entry name" value="P-loop containing nucleotide triphosphate hydrolases"/>
    <property type="match status" value="1"/>
</dbReference>
<name>A0ABT8T200_9HYPH</name>
<gene>
    <name evidence="8" type="ORF">Q2T52_19170</name>
</gene>
<organism evidence="8 9">
    <name type="scientific">Rhizobium oryzicola</name>
    <dbReference type="NCBI Taxonomy" id="1232668"/>
    <lineage>
        <taxon>Bacteria</taxon>
        <taxon>Pseudomonadati</taxon>
        <taxon>Pseudomonadota</taxon>
        <taxon>Alphaproteobacteria</taxon>
        <taxon>Hyphomicrobiales</taxon>
        <taxon>Rhizobiaceae</taxon>
        <taxon>Rhizobium/Agrobacterium group</taxon>
        <taxon>Rhizobium</taxon>
    </lineage>
</organism>
<sequence length="593" mass="66491">MAEPAQTADKTSEFETETADFSFFAQLKMMGSAFWSSHVRTRLLCLAAALLTIILLTVYMQYRLNQWNTPFYNALEQRNLPAFFEQLKVFAVIAGSLLVLNVIQAWLNQMTSLNMRDGLTRDLVDQWMRPRRALKLANSSPLGVNPDQRLHEDARNLAEITTNLSIGLVNATILLISFVGVLWAISSDFALRLWGMEVVIPGYMVWAALIYAGSASALSNFVGRRMPRLNTERYSKEAELRFALMHANENLMPITLTNGEENERRRIQQSVTAVLIILRRLALAMTNLTWVSSGFGWLTTIAPILIAAPAYFGGYLTFGGLMMAVGAFNQVNTALRWYIDNFRPIADWKAALYRVSVFRRALLQMDDLTDIPGSSLSISHSEGGSIVLRDIELRPGTASTGAERGVILTGETQITQGERVMVNGDPRANRHLLFLALAGLWPWGKGEIRLPGLSDMLFIAQKGYLPDATLREVLAYPNSPDDYSQEQMIEALDRVELHGLIEKLSARDRWERTLDEEDQMRLRLANAILIAPKWIVLDDALETLDPQTQHEILKLLNGFTDAAIIYIGRSEVFLSISPRAIHLQALTPSAEPH</sequence>
<dbReference type="Proteomes" id="UP001169006">
    <property type="component" value="Unassembled WGS sequence"/>
</dbReference>
<keyword evidence="2" id="KW-0813">Transport</keyword>
<keyword evidence="9" id="KW-1185">Reference proteome</keyword>
<keyword evidence="3 6" id="KW-0812">Transmembrane</keyword>
<dbReference type="GO" id="GO:0005524">
    <property type="term" value="F:ATP binding"/>
    <property type="evidence" value="ECO:0007669"/>
    <property type="project" value="UniProtKB-KW"/>
</dbReference>
<feature type="transmembrane region" description="Helical" evidence="6">
    <location>
        <begin position="288"/>
        <end position="312"/>
    </location>
</feature>
<evidence type="ECO:0000256" key="6">
    <source>
        <dbReference type="SAM" id="Phobius"/>
    </source>
</evidence>
<dbReference type="PROSITE" id="PS50929">
    <property type="entry name" value="ABC_TM1F"/>
    <property type="match status" value="1"/>
</dbReference>
<comment type="subcellular location">
    <subcellularLocation>
        <location evidence="1">Cell membrane</location>
        <topology evidence="1">Multi-pass membrane protein</topology>
    </subcellularLocation>
</comment>
<evidence type="ECO:0000313" key="9">
    <source>
        <dbReference type="Proteomes" id="UP001169006"/>
    </source>
</evidence>
<dbReference type="SUPFAM" id="SSF90123">
    <property type="entry name" value="ABC transporter transmembrane region"/>
    <property type="match status" value="1"/>
</dbReference>
<evidence type="ECO:0000256" key="4">
    <source>
        <dbReference type="ARBA" id="ARBA00022989"/>
    </source>
</evidence>
<feature type="transmembrane region" description="Helical" evidence="6">
    <location>
        <begin position="205"/>
        <end position="223"/>
    </location>
</feature>
<dbReference type="InterPro" id="IPR036640">
    <property type="entry name" value="ABC1_TM_sf"/>
</dbReference>
<dbReference type="InterPro" id="IPR027417">
    <property type="entry name" value="P-loop_NTPase"/>
</dbReference>
<keyword evidence="8" id="KW-0067">ATP-binding</keyword>
<dbReference type="InterPro" id="IPR011527">
    <property type="entry name" value="ABC1_TM_dom"/>
</dbReference>
<comment type="caution">
    <text evidence="8">The sequence shown here is derived from an EMBL/GenBank/DDBJ whole genome shotgun (WGS) entry which is preliminary data.</text>
</comment>
<evidence type="ECO:0000256" key="3">
    <source>
        <dbReference type="ARBA" id="ARBA00022692"/>
    </source>
</evidence>
<protein>
    <submittedName>
        <fullName evidence="8">ABC transporter ATP-binding protein/permease</fullName>
    </submittedName>
</protein>
<feature type="transmembrane region" description="Helical" evidence="6">
    <location>
        <begin position="164"/>
        <end position="185"/>
    </location>
</feature>
<dbReference type="PANTHER" id="PTHR11384:SF59">
    <property type="entry name" value="LYSOSOMAL COBALAMIN TRANSPORTER ABCD4"/>
    <property type="match status" value="1"/>
</dbReference>
<keyword evidence="5 6" id="KW-0472">Membrane</keyword>
<accession>A0ABT8T200</accession>
<proteinExistence type="predicted"/>
<keyword evidence="4 6" id="KW-1133">Transmembrane helix</keyword>
<evidence type="ECO:0000313" key="8">
    <source>
        <dbReference type="EMBL" id="MDO1584211.1"/>
    </source>
</evidence>
<dbReference type="RefSeq" id="WP_302078440.1">
    <property type="nucleotide sequence ID" value="NZ_JAUKWQ010000007.1"/>
</dbReference>
<evidence type="ECO:0000256" key="2">
    <source>
        <dbReference type="ARBA" id="ARBA00022448"/>
    </source>
</evidence>
<reference evidence="8" key="2">
    <citation type="submission" date="2023-07" db="EMBL/GenBank/DDBJ databases">
        <authorList>
            <person name="Sun H."/>
        </authorList>
    </citation>
    <scope>NUCLEOTIDE SEQUENCE</scope>
    <source>
        <strain evidence="8">05753</strain>
    </source>
</reference>
<dbReference type="EMBL" id="JAUKWQ010000007">
    <property type="protein sequence ID" value="MDO1584211.1"/>
    <property type="molecule type" value="Genomic_DNA"/>
</dbReference>
<evidence type="ECO:0000259" key="7">
    <source>
        <dbReference type="PROSITE" id="PS50929"/>
    </source>
</evidence>
<feature type="transmembrane region" description="Helical" evidence="6">
    <location>
        <begin position="43"/>
        <end position="62"/>
    </location>
</feature>
<evidence type="ECO:0000256" key="1">
    <source>
        <dbReference type="ARBA" id="ARBA00004651"/>
    </source>
</evidence>
<evidence type="ECO:0000256" key="5">
    <source>
        <dbReference type="ARBA" id="ARBA00023136"/>
    </source>
</evidence>
<feature type="domain" description="ABC transmembrane type-1" evidence="7">
    <location>
        <begin position="89"/>
        <end position="347"/>
    </location>
</feature>
<dbReference type="PANTHER" id="PTHR11384">
    <property type="entry name" value="ATP-BINDING CASSETTE, SUB-FAMILY D MEMBER"/>
    <property type="match status" value="1"/>
</dbReference>
<reference evidence="8" key="1">
    <citation type="journal article" date="2015" name="Int. J. Syst. Evol. Microbiol.">
        <title>Rhizobium oryzicola sp. nov., potential plant-growth-promoting endophytic bacteria isolated from rice roots.</title>
        <authorList>
            <person name="Zhang X.X."/>
            <person name="Gao J.S."/>
            <person name="Cao Y.H."/>
            <person name="Sheirdil R.A."/>
            <person name="Wang X.C."/>
            <person name="Zhang L."/>
        </authorList>
    </citation>
    <scope>NUCLEOTIDE SEQUENCE</scope>
    <source>
        <strain evidence="8">05753</strain>
    </source>
</reference>